<feature type="domain" description="Transposase-associated" evidence="1">
    <location>
        <begin position="29"/>
        <end position="74"/>
    </location>
</feature>
<dbReference type="Pfam" id="PF13963">
    <property type="entry name" value="Transpos_assoc"/>
    <property type="match status" value="1"/>
</dbReference>
<organism evidence="2">
    <name type="scientific">Tarenaya spinosa</name>
    <dbReference type="NCBI Taxonomy" id="228870"/>
    <lineage>
        <taxon>Eukaryota</taxon>
        <taxon>Viridiplantae</taxon>
        <taxon>Streptophyta</taxon>
        <taxon>Embryophyta</taxon>
        <taxon>Tracheophyta</taxon>
        <taxon>Spermatophyta</taxon>
        <taxon>Magnoliopsida</taxon>
        <taxon>eudicotyledons</taxon>
        <taxon>Gunneridae</taxon>
        <taxon>Pentapetalae</taxon>
        <taxon>rosids</taxon>
        <taxon>malvids</taxon>
        <taxon>Brassicales</taxon>
        <taxon>Cleomaceae</taxon>
        <taxon>New World clade</taxon>
        <taxon>Tarenaya</taxon>
    </lineage>
</organism>
<evidence type="ECO:0000313" key="2">
    <source>
        <dbReference type="EMBL" id="ABD96943.1"/>
    </source>
</evidence>
<protein>
    <recommendedName>
        <fullName evidence="1">Transposase-associated domain-containing protein</fullName>
    </recommendedName>
</protein>
<dbReference type="AlphaFoldDB" id="Q1KUP3"/>
<name>Q1KUP3_9ROSI</name>
<dbReference type="InterPro" id="IPR029480">
    <property type="entry name" value="Transpos_assoc"/>
</dbReference>
<proteinExistence type="predicted"/>
<accession>Q1KUP3</accession>
<evidence type="ECO:0000259" key="1">
    <source>
        <dbReference type="Pfam" id="PF13963"/>
    </source>
</evidence>
<dbReference type="EMBL" id="DQ415922">
    <property type="protein sequence ID" value="ABD96943.1"/>
    <property type="molecule type" value="Genomic_DNA"/>
</dbReference>
<reference evidence="2" key="1">
    <citation type="journal article" date="2006" name="Plant Cell">
        <title>Independent ancient polyploidy events in the sister families Brassicaceae and Cleomaceae.</title>
        <authorList>
            <person name="Schranz M.E."/>
            <person name="Mitchell-Olds T."/>
        </authorList>
    </citation>
    <scope>NUCLEOTIDE SEQUENCE</scope>
</reference>
<sequence length="154" mass="18239">MNSSTNPNIHSSRQWIYERVDSITKEPLCQERGKMLCPCTSYRNFKYRSTEDVCKHLFRRGFVEDYYIWRFYGEEVRTITTGQHVSAEQRYDIDEDVRNPYVEMVTDAFPGAPLAEQNLSQDQEEPNVETKRFFDMLDMANHPIYEGCKEGQSR</sequence>